<proteinExistence type="predicted"/>
<dbReference type="AlphaFoldDB" id="A0A261R036"/>
<dbReference type="Gene3D" id="3.90.25.10">
    <property type="entry name" value="UDP-galactose 4-epimerase, domain 1"/>
    <property type="match status" value="1"/>
</dbReference>
<reference evidence="2" key="1">
    <citation type="submission" date="2017-05" db="EMBL/GenBank/DDBJ databases">
        <title>Complete and WGS of Bordetella genogroups.</title>
        <authorList>
            <person name="Spilker T."/>
            <person name="Lipuma J."/>
        </authorList>
    </citation>
    <scope>NUCLEOTIDE SEQUENCE</scope>
    <source>
        <strain evidence="2">AU21707</strain>
    </source>
</reference>
<dbReference type="InterPro" id="IPR051604">
    <property type="entry name" value="Ergot_Alk_Oxidoreductase"/>
</dbReference>
<dbReference type="EMBL" id="NEVJ01000003">
    <property type="protein sequence ID" value="OZI18346.1"/>
    <property type="molecule type" value="Genomic_DNA"/>
</dbReference>
<comment type="caution">
    <text evidence="2">The sequence shown here is derived from an EMBL/GenBank/DDBJ whole genome shotgun (WGS) entry which is preliminary data.</text>
</comment>
<gene>
    <name evidence="2" type="ORF">CAL26_11410</name>
</gene>
<dbReference type="InterPro" id="IPR036291">
    <property type="entry name" value="NAD(P)-bd_dom_sf"/>
</dbReference>
<dbReference type="Gene3D" id="3.40.50.720">
    <property type="entry name" value="NAD(P)-binding Rossmann-like Domain"/>
    <property type="match status" value="1"/>
</dbReference>
<dbReference type="Pfam" id="PF05368">
    <property type="entry name" value="NmrA"/>
    <property type="match status" value="1"/>
</dbReference>
<keyword evidence="3" id="KW-1185">Reference proteome</keyword>
<feature type="domain" description="NmrA-like" evidence="1">
    <location>
        <begin position="3"/>
        <end position="236"/>
    </location>
</feature>
<evidence type="ECO:0000313" key="2">
    <source>
        <dbReference type="EMBL" id="OZI18346.1"/>
    </source>
</evidence>
<dbReference type="OrthoDB" id="9777801at2"/>
<dbReference type="Proteomes" id="UP000216857">
    <property type="component" value="Unassembled WGS sequence"/>
</dbReference>
<evidence type="ECO:0000259" key="1">
    <source>
        <dbReference type="Pfam" id="PF05368"/>
    </source>
</evidence>
<organism evidence="2 3">
    <name type="scientific">Bordetella genomosp. 9</name>
    <dbReference type="NCBI Taxonomy" id="1416803"/>
    <lineage>
        <taxon>Bacteria</taxon>
        <taxon>Pseudomonadati</taxon>
        <taxon>Pseudomonadota</taxon>
        <taxon>Betaproteobacteria</taxon>
        <taxon>Burkholderiales</taxon>
        <taxon>Alcaligenaceae</taxon>
        <taxon>Bordetella</taxon>
    </lineage>
</organism>
<evidence type="ECO:0000313" key="3">
    <source>
        <dbReference type="Proteomes" id="UP000216857"/>
    </source>
</evidence>
<dbReference type="InterPro" id="IPR008030">
    <property type="entry name" value="NmrA-like"/>
</dbReference>
<dbReference type="SUPFAM" id="SSF51735">
    <property type="entry name" value="NAD(P)-binding Rossmann-fold domains"/>
    <property type="match status" value="1"/>
</dbReference>
<protein>
    <submittedName>
        <fullName evidence="2">NmrA family transcriptional regulator</fullName>
    </submittedName>
</protein>
<dbReference type="PANTHER" id="PTHR43162:SF1">
    <property type="entry name" value="PRESTALK A DIFFERENTIATION PROTEIN A"/>
    <property type="match status" value="1"/>
</dbReference>
<dbReference type="CDD" id="cd05231">
    <property type="entry name" value="NmrA_TMR_like_1_SDR_a"/>
    <property type="match status" value="1"/>
</dbReference>
<dbReference type="PANTHER" id="PTHR43162">
    <property type="match status" value="1"/>
</dbReference>
<name>A0A261R036_9BORD</name>
<accession>A0A261R036</accession>
<dbReference type="RefSeq" id="WP_094847049.1">
    <property type="nucleotide sequence ID" value="NZ_NEVJ01000003.1"/>
</dbReference>
<sequence>MYAITGITGQVGGALARELLASGQPVRAVVRDAGRAASWAARGCEIAVAQMDDAQALAQAFRGAKGVFILLPPAFDPQPGFPAAKRIIDAVSTALRDARPPKVVCLSTIGAQASETNLLSQLTLMEQTLRGLPMPVTFLRAGWFMENAAWDVASARGQGVIGSYLQPLDRPVPMVATEDVGRTAAVLLQETWTGARVVELEGPRRVSPNDIAAAFARVLGHPVRAAVVEREDWESLFQAQGMKNPMPRIRMLDGFNEGWICFEGPDDSVLRGRVDLDSVLGGLVAKAG</sequence>